<keyword evidence="2" id="KW-0614">Plasmid</keyword>
<dbReference type="InterPro" id="IPR036388">
    <property type="entry name" value="WH-like_DNA-bd_sf"/>
</dbReference>
<name>A0A7L5DVW9_9BACT</name>
<keyword evidence="3" id="KW-1185">Reference proteome</keyword>
<dbReference type="AlphaFoldDB" id="A0A7L5DVW9"/>
<dbReference type="InterPro" id="IPR002514">
    <property type="entry name" value="Transposase_8"/>
</dbReference>
<gene>
    <name evidence="2" type="ORF">HH216_24380</name>
</gene>
<dbReference type="EMBL" id="CP051678">
    <property type="protein sequence ID" value="QJD81513.1"/>
    <property type="molecule type" value="Genomic_DNA"/>
</dbReference>
<reference evidence="2 3" key="1">
    <citation type="submission" date="2020-04" db="EMBL/GenBank/DDBJ databases">
        <title>Genome sequencing of novel species.</title>
        <authorList>
            <person name="Heo J."/>
            <person name="Kim S.-J."/>
            <person name="Kim J.-S."/>
            <person name="Hong S.-B."/>
            <person name="Kwon S.-W."/>
        </authorList>
    </citation>
    <scope>NUCLEOTIDE SEQUENCE [LARGE SCALE GENOMIC DNA]</scope>
    <source>
        <strain evidence="2 3">CJU-R4</strain>
        <plasmid evidence="2 3">unnamed1</plasmid>
    </source>
</reference>
<keyword evidence="1" id="KW-0175">Coiled coil</keyword>
<accession>A0A7L5DVW9</accession>
<evidence type="ECO:0000256" key="1">
    <source>
        <dbReference type="SAM" id="Coils"/>
    </source>
</evidence>
<dbReference type="SUPFAM" id="SSF48295">
    <property type="entry name" value="TrpR-like"/>
    <property type="match status" value="1"/>
</dbReference>
<dbReference type="GO" id="GO:0043565">
    <property type="term" value="F:sequence-specific DNA binding"/>
    <property type="evidence" value="ECO:0007669"/>
    <property type="project" value="InterPro"/>
</dbReference>
<dbReference type="GO" id="GO:0006313">
    <property type="term" value="P:DNA transposition"/>
    <property type="evidence" value="ECO:0007669"/>
    <property type="project" value="InterPro"/>
</dbReference>
<dbReference type="RefSeq" id="WP_169553531.1">
    <property type="nucleotide sequence ID" value="NZ_CP051678.1"/>
</dbReference>
<dbReference type="Proteomes" id="UP000501128">
    <property type="component" value="Plasmid unnamed1"/>
</dbReference>
<dbReference type="Pfam" id="PF01527">
    <property type="entry name" value="HTH_Tnp_1"/>
    <property type="match status" value="1"/>
</dbReference>
<organism evidence="2 3">
    <name type="scientific">Spirosoma rhododendri</name>
    <dbReference type="NCBI Taxonomy" id="2728024"/>
    <lineage>
        <taxon>Bacteria</taxon>
        <taxon>Pseudomonadati</taxon>
        <taxon>Bacteroidota</taxon>
        <taxon>Cytophagia</taxon>
        <taxon>Cytophagales</taxon>
        <taxon>Cytophagaceae</taxon>
        <taxon>Spirosoma</taxon>
    </lineage>
</organism>
<protein>
    <submittedName>
        <fullName evidence="2">Transposase</fullName>
    </submittedName>
</protein>
<proteinExistence type="predicted"/>
<dbReference type="InterPro" id="IPR010921">
    <property type="entry name" value="Trp_repressor/repl_initiator"/>
</dbReference>
<evidence type="ECO:0000313" key="2">
    <source>
        <dbReference type="EMBL" id="QJD81513.1"/>
    </source>
</evidence>
<evidence type="ECO:0000313" key="3">
    <source>
        <dbReference type="Proteomes" id="UP000501128"/>
    </source>
</evidence>
<geneLocation type="plasmid" evidence="2 3">
    <name>unnamed1</name>
</geneLocation>
<dbReference type="KEGG" id="srho:HH216_24380"/>
<dbReference type="Gene3D" id="1.10.10.10">
    <property type="entry name" value="Winged helix-like DNA-binding domain superfamily/Winged helix DNA-binding domain"/>
    <property type="match status" value="1"/>
</dbReference>
<sequence>MTNNRRRKTTAGIGNRRPYQRLTEAQKRNIVGEVNQGLIGIRAACRKYGLNRNTLRSWRVELSLLTPEETLPTELSPDMTDPQPNSTLSRQVKALTKALAQAQLKISGYQTMIEVAEDKLKIKIRKKSGTKRSNE</sequence>
<dbReference type="GO" id="GO:0004803">
    <property type="term" value="F:transposase activity"/>
    <property type="evidence" value="ECO:0007669"/>
    <property type="project" value="InterPro"/>
</dbReference>
<feature type="coiled-coil region" evidence="1">
    <location>
        <begin position="85"/>
        <end position="119"/>
    </location>
</feature>